<comment type="caution">
    <text evidence="2">The sequence shown here is derived from an EMBL/GenBank/DDBJ whole genome shotgun (WGS) entry which is preliminary data.</text>
</comment>
<protein>
    <recommendedName>
        <fullName evidence="1">Serine aminopeptidase S33 domain-containing protein</fullName>
    </recommendedName>
</protein>
<dbReference type="InterPro" id="IPR051044">
    <property type="entry name" value="MAG_DAG_Lipase"/>
</dbReference>
<gene>
    <name evidence="2" type="ORF">JTE90_004610</name>
</gene>
<name>A0AAV6UKR4_9ARAC</name>
<dbReference type="PANTHER" id="PTHR11614">
    <property type="entry name" value="PHOSPHOLIPASE-RELATED"/>
    <property type="match status" value="1"/>
</dbReference>
<organism evidence="2 3">
    <name type="scientific">Oedothorax gibbosus</name>
    <dbReference type="NCBI Taxonomy" id="931172"/>
    <lineage>
        <taxon>Eukaryota</taxon>
        <taxon>Metazoa</taxon>
        <taxon>Ecdysozoa</taxon>
        <taxon>Arthropoda</taxon>
        <taxon>Chelicerata</taxon>
        <taxon>Arachnida</taxon>
        <taxon>Araneae</taxon>
        <taxon>Araneomorphae</taxon>
        <taxon>Entelegynae</taxon>
        <taxon>Araneoidea</taxon>
        <taxon>Linyphiidae</taxon>
        <taxon>Erigoninae</taxon>
        <taxon>Oedothorax</taxon>
    </lineage>
</organism>
<dbReference type="Proteomes" id="UP000827092">
    <property type="component" value="Unassembled WGS sequence"/>
</dbReference>
<dbReference type="InterPro" id="IPR029058">
    <property type="entry name" value="AB_hydrolase_fold"/>
</dbReference>
<evidence type="ECO:0000313" key="2">
    <source>
        <dbReference type="EMBL" id="KAG8184283.1"/>
    </source>
</evidence>
<accession>A0AAV6UKR4</accession>
<dbReference type="Pfam" id="PF12146">
    <property type="entry name" value="Hydrolase_4"/>
    <property type="match status" value="1"/>
</dbReference>
<dbReference type="AlphaFoldDB" id="A0AAV6UKR4"/>
<proteinExistence type="predicted"/>
<sequence length="267" mass="29542">MEEQDTSIYERVFQATKPLTHIKKKLPSSSLEKTYDASSMCNSFAIFSSAVGHGKSDGSRAYVEDLHYLVDDSVTHVKKVRETHPQLPLFMCGHSMGGAVSILASLKKELELRGVVLIAPALAANPETAPFFKIFLAKVLSKLAPQCPLSPMDFNLACRDKAKVEEMFKDPLRCKGYVKARPVVSLLQGAEDIFRNADDIQVPFVLLQGDCDKLCHVSGAHKFCEVVKSADKTLKIYPGAYHSLLNEPDGVADDVIEKTTKWLDERV</sequence>
<dbReference type="EMBL" id="JAFNEN010000379">
    <property type="protein sequence ID" value="KAG8184283.1"/>
    <property type="molecule type" value="Genomic_DNA"/>
</dbReference>
<keyword evidence="3" id="KW-1185">Reference proteome</keyword>
<evidence type="ECO:0000313" key="3">
    <source>
        <dbReference type="Proteomes" id="UP000827092"/>
    </source>
</evidence>
<dbReference type="Gene3D" id="3.40.50.1820">
    <property type="entry name" value="alpha/beta hydrolase"/>
    <property type="match status" value="1"/>
</dbReference>
<feature type="domain" description="Serine aminopeptidase S33" evidence="1">
    <location>
        <begin position="51"/>
        <end position="249"/>
    </location>
</feature>
<dbReference type="SUPFAM" id="SSF53474">
    <property type="entry name" value="alpha/beta-Hydrolases"/>
    <property type="match status" value="1"/>
</dbReference>
<evidence type="ECO:0000259" key="1">
    <source>
        <dbReference type="Pfam" id="PF12146"/>
    </source>
</evidence>
<reference evidence="2 3" key="1">
    <citation type="journal article" date="2022" name="Nat. Ecol. Evol.">
        <title>A masculinizing supergene underlies an exaggerated male reproductive morph in a spider.</title>
        <authorList>
            <person name="Hendrickx F."/>
            <person name="De Corte Z."/>
            <person name="Sonet G."/>
            <person name="Van Belleghem S.M."/>
            <person name="Kostlbacher S."/>
            <person name="Vangestel C."/>
        </authorList>
    </citation>
    <scope>NUCLEOTIDE SEQUENCE [LARGE SCALE GENOMIC DNA]</scope>
    <source>
        <strain evidence="2">W744_W776</strain>
    </source>
</reference>
<dbReference type="InterPro" id="IPR022742">
    <property type="entry name" value="Hydrolase_4"/>
</dbReference>